<keyword evidence="5 10" id="KW-0812">Transmembrane</keyword>
<comment type="subcellular location">
    <subcellularLocation>
        <location evidence="1 10">Membrane</location>
        <topology evidence="1 10">Multi-pass membrane protein</topology>
    </subcellularLocation>
</comment>
<evidence type="ECO:0000313" key="13">
    <source>
        <dbReference type="EMBL" id="CAD6213439.1"/>
    </source>
</evidence>
<evidence type="ECO:0000256" key="9">
    <source>
        <dbReference type="ARBA" id="ARBA00023136"/>
    </source>
</evidence>
<protein>
    <recommendedName>
        <fullName evidence="10">Potassium transporter</fullName>
    </recommendedName>
</protein>
<evidence type="ECO:0000259" key="11">
    <source>
        <dbReference type="Pfam" id="PF02705"/>
    </source>
</evidence>
<feature type="transmembrane region" description="Helical" evidence="10">
    <location>
        <begin position="496"/>
        <end position="519"/>
    </location>
</feature>
<dbReference type="Proteomes" id="UP000604825">
    <property type="component" value="Unassembled WGS sequence"/>
</dbReference>
<dbReference type="EMBL" id="CAJGYO010000002">
    <property type="protein sequence ID" value="CAD6213439.1"/>
    <property type="molecule type" value="Genomic_DNA"/>
</dbReference>
<dbReference type="GO" id="GO:0016020">
    <property type="term" value="C:membrane"/>
    <property type="evidence" value="ECO:0007669"/>
    <property type="project" value="UniProtKB-SubCell"/>
</dbReference>
<feature type="transmembrane region" description="Helical" evidence="10">
    <location>
        <begin position="200"/>
        <end position="232"/>
    </location>
</feature>
<feature type="domain" description="K+ potassium transporter integral membrane" evidence="11">
    <location>
        <begin position="72"/>
        <end position="562"/>
    </location>
</feature>
<evidence type="ECO:0000256" key="4">
    <source>
        <dbReference type="ARBA" id="ARBA00022538"/>
    </source>
</evidence>
<keyword evidence="9 10" id="KW-0472">Membrane</keyword>
<accession>A0A811N112</accession>
<dbReference type="NCBIfam" id="TIGR00794">
    <property type="entry name" value="kup"/>
    <property type="match status" value="1"/>
</dbReference>
<feature type="transmembrane region" description="Helical" evidence="10">
    <location>
        <begin position="345"/>
        <end position="367"/>
    </location>
</feature>
<evidence type="ECO:0000256" key="3">
    <source>
        <dbReference type="ARBA" id="ARBA00022448"/>
    </source>
</evidence>
<feature type="transmembrane region" description="Helical" evidence="10">
    <location>
        <begin position="268"/>
        <end position="290"/>
    </location>
</feature>
<dbReference type="InterPro" id="IPR003855">
    <property type="entry name" value="K+_transporter"/>
</dbReference>
<keyword evidence="6 10" id="KW-0630">Potassium</keyword>
<evidence type="ECO:0000256" key="2">
    <source>
        <dbReference type="ARBA" id="ARBA00008440"/>
    </source>
</evidence>
<comment type="function">
    <text evidence="10">Potassium transporter.</text>
</comment>
<evidence type="ECO:0000313" key="14">
    <source>
        <dbReference type="Proteomes" id="UP000604825"/>
    </source>
</evidence>
<evidence type="ECO:0000256" key="10">
    <source>
        <dbReference type="RuleBase" id="RU321113"/>
    </source>
</evidence>
<evidence type="ECO:0000256" key="5">
    <source>
        <dbReference type="ARBA" id="ARBA00022692"/>
    </source>
</evidence>
<evidence type="ECO:0000256" key="1">
    <source>
        <dbReference type="ARBA" id="ARBA00004141"/>
    </source>
</evidence>
<feature type="transmembrane region" description="Helical" evidence="10">
    <location>
        <begin position="526"/>
        <end position="545"/>
    </location>
</feature>
<keyword evidence="8 10" id="KW-0406">Ion transport</keyword>
<feature type="transmembrane region" description="Helical" evidence="10">
    <location>
        <begin position="244"/>
        <end position="262"/>
    </location>
</feature>
<dbReference type="OrthoDB" id="638184at2759"/>
<evidence type="ECO:0000256" key="7">
    <source>
        <dbReference type="ARBA" id="ARBA00022989"/>
    </source>
</evidence>
<dbReference type="InterPro" id="IPR053951">
    <property type="entry name" value="K_trans_N"/>
</dbReference>
<sequence>MVLTAERARDGDRPPEVVVVDIKSGSLDGASSSSIVDRQDSLFREAVTGHHHRAAGGAGHADHDSWAKTLRLAFQCVGILYGDVGTSPLYVYSSTFGHSGGVGHPDDVLGVLSLIIYSFMLFTVIKIVVVALHANDDGDGGTFALYSLISRYAKVSLLPNHQAEDELVSSYNSHEKPSSATLRRAHWLKHLLETSKSAKISLFLLTILAIAMVISDAVLTPPISVLSAVSGLKEKVPDLTTDQIVWITVAILVVLFAIQRFGTDKVGYSFAPIILLWLLLIGGVGLYNLIKYDVGVLRSFNPKYIIDYFRRNKKEGWISLGDILLVFTGTEALFANLGYFSIRSIQLSFSLGLLPSVLLTYIGQAAYLRKHPEHFADTFFRSIPSALFWPTFILAIAASIIGSQAMISCAFATVSHLQTLSCFPRVRILHTSKRFHGQLYVPEVNLLLCIAACVVTVSFKTTTIIGKAHEICVVLVMVITTLLMTIVMLLVWKVNIWWIAIFFAVFMSTESIYTAAVLYKFTHGPYVPVAMSAVLMFIMIVWHYVHVKRYKYELEHTVSRDEAKDLLERSDLKRVPGLGLFYTELVQGIPPIFPHLIEKIPTIHSVIVFITVKNLPVPHVDVTERFLFRQVEPKDFMVFRCVARYGYRDTLETAGDFVKILVEYLQYYVRDLNLYGVGGDEPLKIVFHSARVDSFSWERKPSGHTIYAEEMLTPAQSFSELTMHPVSMSSRLAHFQTGKMNLEEMLKIEEDQKIIQREVDKGVVYIIGESEVVAKPHSNLLKKIIVNYVYSFLRKNSRNGEKMLSIPRGQLLKVGITYEI</sequence>
<evidence type="ECO:0000256" key="8">
    <source>
        <dbReference type="ARBA" id="ARBA00023065"/>
    </source>
</evidence>
<dbReference type="Pfam" id="PF22776">
    <property type="entry name" value="K_trans_C"/>
    <property type="match status" value="1"/>
</dbReference>
<gene>
    <name evidence="13" type="ORF">NCGR_LOCUS9000</name>
</gene>
<comment type="similarity">
    <text evidence="2 10">Belongs to the HAK/KUP transporter (TC 2.A.72.3) family.</text>
</comment>
<feature type="domain" description="K+ potassium transporter C-terminal" evidence="12">
    <location>
        <begin position="576"/>
        <end position="820"/>
    </location>
</feature>
<proteinExistence type="inferred from homology"/>
<reference evidence="13" key="1">
    <citation type="submission" date="2020-10" db="EMBL/GenBank/DDBJ databases">
        <authorList>
            <person name="Han B."/>
            <person name="Lu T."/>
            <person name="Zhao Q."/>
            <person name="Huang X."/>
            <person name="Zhao Y."/>
        </authorList>
    </citation>
    <scope>NUCLEOTIDE SEQUENCE</scope>
</reference>
<dbReference type="InterPro" id="IPR053952">
    <property type="entry name" value="K_trans_C"/>
</dbReference>
<evidence type="ECO:0000259" key="12">
    <source>
        <dbReference type="Pfam" id="PF22776"/>
    </source>
</evidence>
<feature type="transmembrane region" description="Helical" evidence="10">
    <location>
        <begin position="317"/>
        <end position="339"/>
    </location>
</feature>
<dbReference type="GO" id="GO:0015079">
    <property type="term" value="F:potassium ion transmembrane transporter activity"/>
    <property type="evidence" value="ECO:0007669"/>
    <property type="project" value="UniProtKB-UniRule"/>
</dbReference>
<comment type="caution">
    <text evidence="13">The sequence shown here is derived from an EMBL/GenBank/DDBJ whole genome shotgun (WGS) entry which is preliminary data.</text>
</comment>
<feature type="transmembrane region" description="Helical" evidence="10">
    <location>
        <begin position="387"/>
        <end position="414"/>
    </location>
</feature>
<name>A0A811N112_9POAL</name>
<dbReference type="Pfam" id="PF02705">
    <property type="entry name" value="K_trans"/>
    <property type="match status" value="1"/>
</dbReference>
<dbReference type="PANTHER" id="PTHR30540:SF28">
    <property type="entry name" value="POTASSIUM TRANSPORTER 21"/>
    <property type="match status" value="1"/>
</dbReference>
<comment type="caution">
    <text evidence="10">Lacks conserved residue(s) required for the propagation of feature annotation.</text>
</comment>
<dbReference type="PANTHER" id="PTHR30540">
    <property type="entry name" value="OSMOTIC STRESS POTASSIUM TRANSPORTER"/>
    <property type="match status" value="1"/>
</dbReference>
<keyword evidence="14" id="KW-1185">Reference proteome</keyword>
<organism evidence="13 14">
    <name type="scientific">Miscanthus lutarioriparius</name>
    <dbReference type="NCBI Taxonomy" id="422564"/>
    <lineage>
        <taxon>Eukaryota</taxon>
        <taxon>Viridiplantae</taxon>
        <taxon>Streptophyta</taxon>
        <taxon>Embryophyta</taxon>
        <taxon>Tracheophyta</taxon>
        <taxon>Spermatophyta</taxon>
        <taxon>Magnoliopsida</taxon>
        <taxon>Liliopsida</taxon>
        <taxon>Poales</taxon>
        <taxon>Poaceae</taxon>
        <taxon>PACMAD clade</taxon>
        <taxon>Panicoideae</taxon>
        <taxon>Andropogonodae</taxon>
        <taxon>Andropogoneae</taxon>
        <taxon>Saccharinae</taxon>
        <taxon>Miscanthus</taxon>
    </lineage>
</organism>
<feature type="transmembrane region" description="Helical" evidence="10">
    <location>
        <begin position="108"/>
        <end position="132"/>
    </location>
</feature>
<feature type="transmembrane region" description="Helical" evidence="10">
    <location>
        <begin position="471"/>
        <end position="490"/>
    </location>
</feature>
<keyword evidence="4 10" id="KW-0633">Potassium transport</keyword>
<dbReference type="AlphaFoldDB" id="A0A811N112"/>
<evidence type="ECO:0000256" key="6">
    <source>
        <dbReference type="ARBA" id="ARBA00022958"/>
    </source>
</evidence>
<keyword evidence="3" id="KW-0813">Transport</keyword>
<keyword evidence="7 10" id="KW-1133">Transmembrane helix</keyword>